<dbReference type="Proteomes" id="UP001165306">
    <property type="component" value="Unassembled WGS sequence"/>
</dbReference>
<dbReference type="SUPFAM" id="SSF48179">
    <property type="entry name" value="6-phosphogluconate dehydrogenase C-terminal domain-like"/>
    <property type="match status" value="2"/>
</dbReference>
<dbReference type="AlphaFoldDB" id="A0AA41W9R4"/>
<dbReference type="InterPro" id="IPR029045">
    <property type="entry name" value="ClpP/crotonase-like_dom_sf"/>
</dbReference>
<protein>
    <submittedName>
        <fullName evidence="6">3-hydroxyacyl-CoA dehydrogenase NAD-binding domain-containing protein</fullName>
    </submittedName>
</protein>
<dbReference type="GO" id="GO:0003857">
    <property type="term" value="F:(3S)-3-hydroxyacyl-CoA dehydrogenase (NAD+) activity"/>
    <property type="evidence" value="ECO:0007669"/>
    <property type="project" value="UniProtKB-EC"/>
</dbReference>
<dbReference type="RefSeq" id="WP_284055723.1">
    <property type="nucleotide sequence ID" value="NZ_JAMSLR010000001.1"/>
</dbReference>
<gene>
    <name evidence="6" type="ORF">NET02_02140</name>
</gene>
<dbReference type="PANTHER" id="PTHR48075">
    <property type="entry name" value="3-HYDROXYACYL-COA DEHYDROGENASE FAMILY PROTEIN"/>
    <property type="match status" value="1"/>
</dbReference>
<dbReference type="GO" id="GO:0070403">
    <property type="term" value="F:NAD+ binding"/>
    <property type="evidence" value="ECO:0007669"/>
    <property type="project" value="InterPro"/>
</dbReference>
<keyword evidence="7" id="KW-1185">Reference proteome</keyword>
<dbReference type="InterPro" id="IPR036291">
    <property type="entry name" value="NAD(P)-bd_dom_sf"/>
</dbReference>
<dbReference type="Gene3D" id="3.40.50.720">
    <property type="entry name" value="NAD(P)-binding Rossmann-like Domain"/>
    <property type="match status" value="1"/>
</dbReference>
<dbReference type="Gene3D" id="1.10.1040.50">
    <property type="match status" value="1"/>
</dbReference>
<keyword evidence="1" id="KW-0560">Oxidoreductase</keyword>
<comment type="caution">
    <text evidence="6">The sequence shown here is derived from an EMBL/GenBank/DDBJ whole genome shotgun (WGS) entry which is preliminary data.</text>
</comment>
<sequence>MIRRIGIVGAGSMGGAIAGLAASAGLEVVLLDVRGEDDPSAPARRGLERAIASRAFLDPEAVRRVTVGNIDDHLALLAECDWILEAIVEDRELKRDLFRALVSIAREDAIITTNTSTFTLGSLLPRDAMAVRNRFFATHFFNPPRALLLVEVACLPEADQRRFDRFVRFLERRLGRRALVVRDTPGFVANRFGIYALVLAIRYTGDLGLALEEVDALTGPLLGRPRSATFRTVDLTGLDILVLGTGSLRASTGDDYTLPSWVERLYAAGHLGDKTGGGFFRREGERNLALDASSGDYRPYRDPAIPGLAELLGQPFPQRLRGAIELPDPYGAYVRALLGGTYRYVLERTPEVAPDLPTVDRALEWGFGWAAGPYRQMDALGLDLVRELVTIAGGDEPELLSRARRREGFYSTDGVLDIASDAVVPLSSLPTARRTNQANAWSALDRHGMREVADGVVALLVREIGEFPAMVEAATREAGLQALVVVPRLDSLGYPYEQLLRYAESGEWQALDELLARVQGAFTAIAGLGVPLVVVLDGAARGAATTLALWADRTVAYVTTTFGFPEVAAGLLPFGTITGVLARRTGDAVLFDENATLEPEGTSGTVEPAIASWPALAKSASIDSAPRARRLGFLSPGDVITLDRDGMLEIAGTMPSTLAGSILARNSSLPKLAPMMRDRLTAETAELAERAGLPSHLAEMWDQLMAQLGSGAAIADALARERKAWARLLRASEARERLRTVLQQASAGRR</sequence>
<evidence type="ECO:0000256" key="1">
    <source>
        <dbReference type="ARBA" id="ARBA00023002"/>
    </source>
</evidence>
<dbReference type="InterPro" id="IPR006176">
    <property type="entry name" value="3-OHacyl-CoA_DH_NAD-bd"/>
</dbReference>
<dbReference type="PANTHER" id="PTHR48075:SF7">
    <property type="entry name" value="3-HYDROXYACYL-COA DEHYDROGENASE-RELATED"/>
    <property type="match status" value="1"/>
</dbReference>
<dbReference type="Pfam" id="PF02737">
    <property type="entry name" value="3HCDH_N"/>
    <property type="match status" value="1"/>
</dbReference>
<organism evidence="6 7">
    <name type="scientific">Thermalbibacter longus</name>
    <dbReference type="NCBI Taxonomy" id="2951981"/>
    <lineage>
        <taxon>Bacteria</taxon>
        <taxon>Pseudomonadati</taxon>
        <taxon>Thermomicrobiota</taxon>
        <taxon>Thermomicrobia</taxon>
        <taxon>Thermomicrobiales</taxon>
        <taxon>Thermomicrobiaceae</taxon>
        <taxon>Thermalbibacter</taxon>
    </lineage>
</organism>
<proteinExistence type="predicted"/>
<evidence type="ECO:0000256" key="3">
    <source>
        <dbReference type="ARBA" id="ARBA00049556"/>
    </source>
</evidence>
<feature type="domain" description="3-hydroxyacyl-CoA dehydrogenase NAD binding" evidence="5">
    <location>
        <begin position="5"/>
        <end position="183"/>
    </location>
</feature>
<evidence type="ECO:0000259" key="4">
    <source>
        <dbReference type="Pfam" id="PF00725"/>
    </source>
</evidence>
<dbReference type="InterPro" id="IPR006108">
    <property type="entry name" value="3HC_DH_C"/>
</dbReference>
<feature type="domain" description="3-hydroxyacyl-CoA dehydrogenase C-terminal" evidence="4">
    <location>
        <begin position="186"/>
        <end position="281"/>
    </location>
</feature>
<accession>A0AA41W9R4</accession>
<dbReference type="SUPFAM" id="SSF51735">
    <property type="entry name" value="NAD(P)-binding Rossmann-fold domains"/>
    <property type="match status" value="1"/>
</dbReference>
<dbReference type="InterPro" id="IPR008927">
    <property type="entry name" value="6-PGluconate_DH-like_C_sf"/>
</dbReference>
<evidence type="ECO:0000256" key="2">
    <source>
        <dbReference type="ARBA" id="ARBA00023027"/>
    </source>
</evidence>
<evidence type="ECO:0000313" key="6">
    <source>
        <dbReference type="EMBL" id="MCM8747942.1"/>
    </source>
</evidence>
<dbReference type="Gene3D" id="3.90.226.10">
    <property type="entry name" value="2-enoyl-CoA Hydratase, Chain A, domain 1"/>
    <property type="match status" value="1"/>
</dbReference>
<dbReference type="EMBL" id="JAMSLR010000001">
    <property type="protein sequence ID" value="MCM8747942.1"/>
    <property type="molecule type" value="Genomic_DNA"/>
</dbReference>
<dbReference type="Pfam" id="PF00725">
    <property type="entry name" value="3HCDH"/>
    <property type="match status" value="1"/>
</dbReference>
<dbReference type="GO" id="GO:0006631">
    <property type="term" value="P:fatty acid metabolic process"/>
    <property type="evidence" value="ECO:0007669"/>
    <property type="project" value="InterPro"/>
</dbReference>
<reference evidence="6" key="1">
    <citation type="submission" date="2022-06" db="EMBL/GenBank/DDBJ databases">
        <title>CFH 74404 Thermomicrobiaceae sp.</title>
        <authorList>
            <person name="Ming H."/>
            <person name="Li W.-J."/>
            <person name="Zhao Z."/>
        </authorList>
    </citation>
    <scope>NUCLEOTIDE SEQUENCE</scope>
    <source>
        <strain evidence="6">CFH 74404</strain>
    </source>
</reference>
<name>A0AA41W9R4_9BACT</name>
<evidence type="ECO:0000313" key="7">
    <source>
        <dbReference type="Proteomes" id="UP001165306"/>
    </source>
</evidence>
<dbReference type="SUPFAM" id="SSF52096">
    <property type="entry name" value="ClpP/crotonase"/>
    <property type="match status" value="1"/>
</dbReference>
<evidence type="ECO:0000259" key="5">
    <source>
        <dbReference type="Pfam" id="PF02737"/>
    </source>
</evidence>
<comment type="catalytic activity">
    <reaction evidence="3">
        <text>a (3S)-3-hydroxyacyl-CoA + NAD(+) = a 3-oxoacyl-CoA + NADH + H(+)</text>
        <dbReference type="Rhea" id="RHEA:22432"/>
        <dbReference type="ChEBI" id="CHEBI:15378"/>
        <dbReference type="ChEBI" id="CHEBI:57318"/>
        <dbReference type="ChEBI" id="CHEBI:57540"/>
        <dbReference type="ChEBI" id="CHEBI:57945"/>
        <dbReference type="ChEBI" id="CHEBI:90726"/>
        <dbReference type="EC" id="1.1.1.35"/>
    </reaction>
</comment>
<keyword evidence="2" id="KW-0520">NAD</keyword>